<comment type="catalytic activity">
    <reaction evidence="2">
        <text>ATP + H2O = ADP + phosphate + H(+)</text>
        <dbReference type="Rhea" id="RHEA:13065"/>
        <dbReference type="ChEBI" id="CHEBI:15377"/>
        <dbReference type="ChEBI" id="CHEBI:15378"/>
        <dbReference type="ChEBI" id="CHEBI:30616"/>
        <dbReference type="ChEBI" id="CHEBI:43474"/>
        <dbReference type="ChEBI" id="CHEBI:456216"/>
    </reaction>
</comment>
<comment type="similarity">
    <text evidence="1">Belongs to the ParA family.</text>
</comment>
<dbReference type="SUPFAM" id="SSF52540">
    <property type="entry name" value="P-loop containing nucleoside triphosphate hydrolases"/>
    <property type="match status" value="1"/>
</dbReference>
<dbReference type="Gene3D" id="3.40.50.300">
    <property type="entry name" value="P-loop containing nucleotide triphosphate hydrolases"/>
    <property type="match status" value="1"/>
</dbReference>
<proteinExistence type="inferred from homology"/>
<dbReference type="Pfam" id="PF13614">
    <property type="entry name" value="AAA_31"/>
    <property type="match status" value="1"/>
</dbReference>
<evidence type="ECO:0000256" key="1">
    <source>
        <dbReference type="ARBA" id="ARBA00006976"/>
    </source>
</evidence>
<evidence type="ECO:0000259" key="5">
    <source>
        <dbReference type="Pfam" id="PF13614"/>
    </source>
</evidence>
<feature type="domain" description="AAA" evidence="5">
    <location>
        <begin position="4"/>
        <end position="174"/>
    </location>
</feature>
<name>A0A174BER4_9FIRM</name>
<dbReference type="AlphaFoldDB" id="A0A174BER4"/>
<dbReference type="InterPro" id="IPR027417">
    <property type="entry name" value="P-loop_NTPase"/>
</dbReference>
<dbReference type="PIRSF" id="PIRSF009320">
    <property type="entry name" value="Nuc_binding_HP_1000"/>
    <property type="match status" value="1"/>
</dbReference>
<dbReference type="FunFam" id="3.40.50.300:FF:000285">
    <property type="entry name" value="Sporulation initiation inhibitor Soj"/>
    <property type="match status" value="1"/>
</dbReference>
<evidence type="ECO:0000256" key="2">
    <source>
        <dbReference type="ARBA" id="ARBA00049360"/>
    </source>
</evidence>
<reference evidence="6 7" key="1">
    <citation type="submission" date="2015-09" db="EMBL/GenBank/DDBJ databases">
        <authorList>
            <consortium name="Pathogen Informatics"/>
        </authorList>
    </citation>
    <scope>NUCLEOTIDE SEQUENCE [LARGE SCALE GENOMIC DNA]</scope>
    <source>
        <strain evidence="6 7">2789STDY5834865</strain>
    </source>
</reference>
<dbReference type="CDD" id="cd02042">
    <property type="entry name" value="ParAB_family"/>
    <property type="match status" value="1"/>
</dbReference>
<protein>
    <recommendedName>
        <fullName evidence="4">Sporulation initiation inhibitor protein Soj</fullName>
    </recommendedName>
</protein>
<evidence type="ECO:0000313" key="7">
    <source>
        <dbReference type="Proteomes" id="UP000095512"/>
    </source>
</evidence>
<comment type="subunit">
    <text evidence="3">Dimerizes in the presence of ATP but not ADP; ATP-binding is required for double-stranded (ds)DNA-binding. Interacts with DnaA.</text>
</comment>
<dbReference type="EMBL" id="CZAB01000001">
    <property type="protein sequence ID" value="CUN98225.1"/>
    <property type="molecule type" value="Genomic_DNA"/>
</dbReference>
<sequence length="266" mass="29018">MAIIITVSNQKGGVGKTTTSAALATGISSRGRRVLGIDLDPQGNLGFCLGLSSSDMSTVLDALKGKLPIQEAIIRTEYCDILPSDITLSSSGLEQGNSGRKEYLMRDVLMPVMEKYDYIIIDTPPALNLLTVNAYVVSDFLIIPMASDILSLVGLSQLKETIESVQENLNPELNVLGILLTRFNRRTLLSRDVLEMAQQLARQMKTTVFGTKIRSGVAIAEAPAHGESIFDYNPRSAAVKDYQELIDEIAERIHLKEAAGYAKENE</sequence>
<evidence type="ECO:0000313" key="6">
    <source>
        <dbReference type="EMBL" id="CUN98225.1"/>
    </source>
</evidence>
<dbReference type="Proteomes" id="UP000095512">
    <property type="component" value="Unassembled WGS sequence"/>
</dbReference>
<evidence type="ECO:0000256" key="3">
    <source>
        <dbReference type="ARBA" id="ARBA00062323"/>
    </source>
</evidence>
<dbReference type="InterPro" id="IPR025669">
    <property type="entry name" value="AAA_dom"/>
</dbReference>
<dbReference type="PANTHER" id="PTHR13696">
    <property type="entry name" value="P-LOOP CONTAINING NUCLEOSIDE TRIPHOSPHATE HYDROLASE"/>
    <property type="match status" value="1"/>
</dbReference>
<organism evidence="6 7">
    <name type="scientific">Enterocloster clostridioformis</name>
    <dbReference type="NCBI Taxonomy" id="1531"/>
    <lineage>
        <taxon>Bacteria</taxon>
        <taxon>Bacillati</taxon>
        <taxon>Bacillota</taxon>
        <taxon>Clostridia</taxon>
        <taxon>Lachnospirales</taxon>
        <taxon>Lachnospiraceae</taxon>
        <taxon>Enterocloster</taxon>
    </lineage>
</organism>
<dbReference type="PANTHER" id="PTHR13696:SF99">
    <property type="entry name" value="COBYRINIC ACID AC-DIAMIDE SYNTHASE"/>
    <property type="match status" value="1"/>
</dbReference>
<dbReference type="InterPro" id="IPR050678">
    <property type="entry name" value="DNA_Partitioning_ATPase"/>
</dbReference>
<evidence type="ECO:0000256" key="4">
    <source>
        <dbReference type="ARBA" id="ARBA00071824"/>
    </source>
</evidence>
<gene>
    <name evidence="6" type="primary">soj_1</name>
    <name evidence="6" type="ORF">ERS852480_00255</name>
</gene>
<dbReference type="RefSeq" id="WP_057571104.1">
    <property type="nucleotide sequence ID" value="NZ_CATYWZ010000007.1"/>
</dbReference>
<accession>A0A174BER4</accession>